<evidence type="ECO:0000256" key="2">
    <source>
        <dbReference type="SAM" id="Phobius"/>
    </source>
</evidence>
<accession>A0ABU5T4W1</accession>
<feature type="region of interest" description="Disordered" evidence="1">
    <location>
        <begin position="174"/>
        <end position="213"/>
    </location>
</feature>
<keyword evidence="2" id="KW-1133">Transmembrane helix</keyword>
<dbReference type="InterPro" id="IPR005182">
    <property type="entry name" value="YdbS-like_PH"/>
</dbReference>
<feature type="domain" description="YdbS-like PH" evidence="3">
    <location>
        <begin position="88"/>
        <end position="159"/>
    </location>
</feature>
<dbReference type="RefSeq" id="WP_323278541.1">
    <property type="nucleotide sequence ID" value="NZ_JAYGGQ010000004.1"/>
</dbReference>
<feature type="transmembrane region" description="Helical" evidence="2">
    <location>
        <begin position="21"/>
        <end position="42"/>
    </location>
</feature>
<keyword evidence="5" id="KW-1185">Reference proteome</keyword>
<dbReference type="Pfam" id="PF03703">
    <property type="entry name" value="bPH_2"/>
    <property type="match status" value="1"/>
</dbReference>
<feature type="compositionally biased region" description="Low complexity" evidence="1">
    <location>
        <begin position="175"/>
        <end position="193"/>
    </location>
</feature>
<comment type="caution">
    <text evidence="4">The sequence shown here is derived from an EMBL/GenBank/DDBJ whole genome shotgun (WGS) entry which is preliminary data.</text>
</comment>
<gene>
    <name evidence="4" type="ORF">SPF06_08225</name>
</gene>
<evidence type="ECO:0000256" key="1">
    <source>
        <dbReference type="SAM" id="MobiDB-lite"/>
    </source>
</evidence>
<evidence type="ECO:0000313" key="4">
    <source>
        <dbReference type="EMBL" id="MEA5454704.1"/>
    </source>
</evidence>
<feature type="transmembrane region" description="Helical" evidence="2">
    <location>
        <begin position="62"/>
        <end position="80"/>
    </location>
</feature>
<proteinExistence type="predicted"/>
<name>A0ABU5T4W1_9MICC</name>
<evidence type="ECO:0000313" key="5">
    <source>
        <dbReference type="Proteomes" id="UP001304769"/>
    </source>
</evidence>
<keyword evidence="2" id="KW-0812">Transmembrane</keyword>
<dbReference type="PANTHER" id="PTHR37938">
    <property type="entry name" value="BLL0215 PROTEIN"/>
    <property type="match status" value="1"/>
</dbReference>
<keyword evidence="2" id="KW-0472">Membrane</keyword>
<dbReference type="Proteomes" id="UP001304769">
    <property type="component" value="Unassembled WGS sequence"/>
</dbReference>
<feature type="compositionally biased region" description="Basic and acidic residues" evidence="1">
    <location>
        <begin position="197"/>
        <end position="213"/>
    </location>
</feature>
<reference evidence="4 5" key="1">
    <citation type="submission" date="2023-12" db="EMBL/GenBank/DDBJ databases">
        <title>Sinomonas terricola sp. nov, isolated from litchi orchard soil in Guangdong, PR China.</title>
        <authorList>
            <person name="Jiaxin W."/>
            <person name="Yang Z."/>
            <person name="Honghui Z."/>
        </authorList>
    </citation>
    <scope>NUCLEOTIDE SEQUENCE [LARGE SCALE GENOMIC DNA]</scope>
    <source>
        <strain evidence="4 5">JGH33</strain>
    </source>
</reference>
<dbReference type="EMBL" id="JAYGGQ010000004">
    <property type="protein sequence ID" value="MEA5454704.1"/>
    <property type="molecule type" value="Genomic_DNA"/>
</dbReference>
<protein>
    <submittedName>
        <fullName evidence="4">PH domain-containing protein</fullName>
    </submittedName>
</protein>
<organism evidence="4 5">
    <name type="scientific">Sinomonas terricola</name>
    <dbReference type="NCBI Taxonomy" id="3110330"/>
    <lineage>
        <taxon>Bacteria</taxon>
        <taxon>Bacillati</taxon>
        <taxon>Actinomycetota</taxon>
        <taxon>Actinomycetes</taxon>
        <taxon>Micrococcales</taxon>
        <taxon>Micrococcaceae</taxon>
        <taxon>Sinomonas</taxon>
    </lineage>
</organism>
<dbReference type="PANTHER" id="PTHR37938:SF1">
    <property type="entry name" value="BLL0215 PROTEIN"/>
    <property type="match status" value="1"/>
</dbReference>
<sequence>MRKLLVPGEQVIVDTRRHGSVLVLPALVAVLVCGGVAFAAGWLTRGRLDALLPWLPPGTGPWLALAPTALGAWIVVAYPLRRLIAWGRLRYTLTSQRVLRRERGLRRSERELPLAMVRDVAVHQSVLQSLARSGTITLTTGQAASLRLDDVPEVRSFRQLVLDAIDELPAGVGFPGADDGAWPGPAGAAPRDPWQQDPRRQDPWGPDPRRQDS</sequence>
<evidence type="ECO:0000259" key="3">
    <source>
        <dbReference type="Pfam" id="PF03703"/>
    </source>
</evidence>